<evidence type="ECO:0000256" key="1">
    <source>
        <dbReference type="SAM" id="Phobius"/>
    </source>
</evidence>
<dbReference type="STRING" id="39482.ERS852491_04275"/>
<sequence length="137" mass="16009">MKVKKENLLIIASLVWLAAGFNILRIGIKSYTGYVTILNLFLSAVVFLIFWFMVFYKLTVKHTDRIQKYEEELQFFLKFFDIKSFCIMAFMMIFGISIRSFNLAPDVFIAVFYTGLGTALFGAGLLFGRNYYKYKQH</sequence>
<name>A0A174KKD0_9FIRM</name>
<reference evidence="2 3" key="1">
    <citation type="submission" date="2015-09" db="EMBL/GenBank/DDBJ databases">
        <authorList>
            <consortium name="Pathogen Informatics"/>
        </authorList>
    </citation>
    <scope>NUCLEOTIDE SEQUENCE [LARGE SCALE GENOMIC DNA]</scope>
    <source>
        <strain evidence="2 3">2789STDY5834876</strain>
    </source>
</reference>
<feature type="transmembrane region" description="Helical" evidence="1">
    <location>
        <begin position="107"/>
        <end position="127"/>
    </location>
</feature>
<gene>
    <name evidence="2" type="ORF">ERS852491_04275</name>
</gene>
<organism evidence="2 3">
    <name type="scientific">Faecalicatena contorta</name>
    <dbReference type="NCBI Taxonomy" id="39482"/>
    <lineage>
        <taxon>Bacteria</taxon>
        <taxon>Bacillati</taxon>
        <taxon>Bacillota</taxon>
        <taxon>Clostridia</taxon>
        <taxon>Lachnospirales</taxon>
        <taxon>Lachnospiraceae</taxon>
        <taxon>Faecalicatena</taxon>
    </lineage>
</organism>
<protein>
    <submittedName>
        <fullName evidence="2">Uncharacterized protein</fullName>
    </submittedName>
</protein>
<keyword evidence="1" id="KW-0812">Transmembrane</keyword>
<proteinExistence type="predicted"/>
<dbReference type="OrthoDB" id="1097929at2"/>
<evidence type="ECO:0000313" key="3">
    <source>
        <dbReference type="Proteomes" id="UP000095544"/>
    </source>
</evidence>
<accession>A0A174KKD0</accession>
<dbReference type="Proteomes" id="UP000095544">
    <property type="component" value="Unassembled WGS sequence"/>
</dbReference>
<dbReference type="EMBL" id="CYZU01000057">
    <property type="protein sequence ID" value="CUP10288.1"/>
    <property type="molecule type" value="Genomic_DNA"/>
</dbReference>
<dbReference type="RefSeq" id="WP_050642557.1">
    <property type="nucleotide sequence ID" value="NZ_CABKUE010000009.1"/>
</dbReference>
<keyword evidence="1" id="KW-0472">Membrane</keyword>
<evidence type="ECO:0000313" key="2">
    <source>
        <dbReference type="EMBL" id="CUP10288.1"/>
    </source>
</evidence>
<keyword evidence="1" id="KW-1133">Transmembrane helix</keyword>
<feature type="transmembrane region" description="Helical" evidence="1">
    <location>
        <begin position="79"/>
        <end position="101"/>
    </location>
</feature>
<dbReference type="AlphaFoldDB" id="A0A174KKD0"/>
<feature type="transmembrane region" description="Helical" evidence="1">
    <location>
        <begin position="7"/>
        <end position="28"/>
    </location>
</feature>
<feature type="transmembrane region" description="Helical" evidence="1">
    <location>
        <begin position="34"/>
        <end position="58"/>
    </location>
</feature>